<organism evidence="1 2">
    <name type="scientific">Rhabditophanes sp. KR3021</name>
    <dbReference type="NCBI Taxonomy" id="114890"/>
    <lineage>
        <taxon>Eukaryota</taxon>
        <taxon>Metazoa</taxon>
        <taxon>Ecdysozoa</taxon>
        <taxon>Nematoda</taxon>
        <taxon>Chromadorea</taxon>
        <taxon>Rhabditida</taxon>
        <taxon>Tylenchina</taxon>
        <taxon>Panagrolaimomorpha</taxon>
        <taxon>Strongyloidoidea</taxon>
        <taxon>Alloionematidae</taxon>
        <taxon>Rhabditophanes</taxon>
    </lineage>
</organism>
<dbReference type="WBParaSite" id="RSKR_0001154700.1">
    <property type="protein sequence ID" value="RSKR_0001154700.1"/>
    <property type="gene ID" value="RSKR_0001154700"/>
</dbReference>
<evidence type="ECO:0000313" key="1">
    <source>
        <dbReference type="Proteomes" id="UP000095286"/>
    </source>
</evidence>
<proteinExistence type="predicted"/>
<dbReference type="Proteomes" id="UP000095286">
    <property type="component" value="Unplaced"/>
</dbReference>
<sequence>MLLELKLPEENDPDYFTKKAKYDILSMAARSSELIIQTELSDNYDYFKETLHKAGHHVTELSRLLHGEDKEDEFENFIRNSCGKSYCDKPRLIWRLLNDFPNNEGCRELIINPWTSQKHAFLSRTIRTFADSVIKAHKTMQIEVERLKDERAGKPVDYLKREFVEGHKSDEVKDTRIYLLRHPVTKKFFYGGKTKSVDAKNAFARFRKHADDTPIKMLSKCPLTNKYGCQMSLKGSEIAFAFDEGKAVEVFYSKGKYDEQTAFAMEHYIAQAHPEFTNAATNRMSTFMLLADEDTVQALGNAFFNDLVNDMKSMSL</sequence>
<protein>
    <submittedName>
        <fullName evidence="2">DUF4238 domain-containing protein</fullName>
    </submittedName>
</protein>
<name>A0AC35UHL8_9BILA</name>
<evidence type="ECO:0000313" key="2">
    <source>
        <dbReference type="WBParaSite" id="RSKR_0001154700.1"/>
    </source>
</evidence>
<accession>A0AC35UHL8</accession>
<reference evidence="2" key="1">
    <citation type="submission" date="2016-11" db="UniProtKB">
        <authorList>
            <consortium name="WormBaseParasite"/>
        </authorList>
    </citation>
    <scope>IDENTIFICATION</scope>
    <source>
        <strain evidence="2">KR3021</strain>
    </source>
</reference>